<comment type="cofactor">
    <cofactor evidence="1 6 7">
        <name>pyridoxal 5'-phosphate</name>
        <dbReference type="ChEBI" id="CHEBI:597326"/>
    </cofactor>
</comment>
<evidence type="ECO:0000256" key="6">
    <source>
        <dbReference type="PIRSR" id="PIRSR602129-50"/>
    </source>
</evidence>
<evidence type="ECO:0000313" key="9">
    <source>
        <dbReference type="Proteomes" id="UP000035996"/>
    </source>
</evidence>
<accession>A0A0J6FVA9</accession>
<dbReference type="GO" id="GO:0030170">
    <property type="term" value="F:pyridoxal phosphate binding"/>
    <property type="evidence" value="ECO:0007669"/>
    <property type="project" value="InterPro"/>
</dbReference>
<dbReference type="OrthoDB" id="9803665at2"/>
<gene>
    <name evidence="8" type="ORF">AB986_02980</name>
</gene>
<proteinExistence type="inferred from homology"/>
<dbReference type="GO" id="GO:0019752">
    <property type="term" value="P:carboxylic acid metabolic process"/>
    <property type="evidence" value="ECO:0007669"/>
    <property type="project" value="InterPro"/>
</dbReference>
<reference evidence="8" key="1">
    <citation type="submission" date="2015-06" db="EMBL/GenBank/DDBJ databases">
        <authorList>
            <person name="Liu B."/>
            <person name="Wang J."/>
            <person name="Zhu Y."/>
            <person name="Liu G."/>
            <person name="Chen Q."/>
            <person name="Zheng C."/>
            <person name="Che J."/>
            <person name="Ge C."/>
            <person name="Shi H."/>
            <person name="Pan Z."/>
            <person name="Liu X."/>
        </authorList>
    </citation>
    <scope>NUCLEOTIDE SEQUENCE [LARGE SCALE GENOMIC DNA]</scope>
    <source>
        <strain evidence="8">DSM 16346</strain>
    </source>
</reference>
<keyword evidence="9" id="KW-1185">Reference proteome</keyword>
<dbReference type="PROSITE" id="PS00392">
    <property type="entry name" value="DDC_GAD_HDC_YDC"/>
    <property type="match status" value="1"/>
</dbReference>
<evidence type="ECO:0000256" key="1">
    <source>
        <dbReference type="ARBA" id="ARBA00001933"/>
    </source>
</evidence>
<evidence type="ECO:0000256" key="5">
    <source>
        <dbReference type="ARBA" id="ARBA00023239"/>
    </source>
</evidence>
<dbReference type="RefSeq" id="WP_048309402.1">
    <property type="nucleotide sequence ID" value="NZ_CP119526.1"/>
</dbReference>
<dbReference type="InterPro" id="IPR015421">
    <property type="entry name" value="PyrdxlP-dep_Trfase_major"/>
</dbReference>
<dbReference type="AlphaFoldDB" id="A0A0J6FVA9"/>
<evidence type="ECO:0000313" key="8">
    <source>
        <dbReference type="EMBL" id="KMM38292.1"/>
    </source>
</evidence>
<protein>
    <submittedName>
        <fullName evidence="8">2,4-diaminobutyrate decarboxylase</fullName>
    </submittedName>
</protein>
<keyword evidence="4 6" id="KW-0663">Pyridoxal phosphate</keyword>
<dbReference type="Gene3D" id="3.90.1150.10">
    <property type="entry name" value="Aspartate Aminotransferase, domain 1"/>
    <property type="match status" value="1"/>
</dbReference>
<organism evidence="8 9">
    <name type="scientific">Guptibacillus hwajinpoensis</name>
    <dbReference type="NCBI Taxonomy" id="208199"/>
    <lineage>
        <taxon>Bacteria</taxon>
        <taxon>Bacillati</taxon>
        <taxon>Bacillota</taxon>
        <taxon>Bacilli</taxon>
        <taxon>Bacillales</taxon>
        <taxon>Guptibacillaceae</taxon>
        <taxon>Guptibacillus</taxon>
    </lineage>
</organism>
<dbReference type="EMBL" id="LELK01000001">
    <property type="protein sequence ID" value="KMM38292.1"/>
    <property type="molecule type" value="Genomic_DNA"/>
</dbReference>
<comment type="similarity">
    <text evidence="2 7">Belongs to the group II decarboxylase family.</text>
</comment>
<dbReference type="Pfam" id="PF00282">
    <property type="entry name" value="Pyridoxal_deC"/>
    <property type="match status" value="1"/>
</dbReference>
<dbReference type="Gene3D" id="3.40.640.10">
    <property type="entry name" value="Type I PLP-dependent aspartate aminotransferase-like (Major domain)"/>
    <property type="match status" value="1"/>
</dbReference>
<dbReference type="Proteomes" id="UP000035996">
    <property type="component" value="Unassembled WGS sequence"/>
</dbReference>
<feature type="modified residue" description="N6-(pyridoxal phosphate)lysine" evidence="6">
    <location>
        <position position="317"/>
    </location>
</feature>
<name>A0A0J6FVA9_9BACL</name>
<dbReference type="InterPro" id="IPR002129">
    <property type="entry name" value="PyrdxlP-dep_de-COase"/>
</dbReference>
<dbReference type="InterPro" id="IPR015422">
    <property type="entry name" value="PyrdxlP-dep_Trfase_small"/>
</dbReference>
<evidence type="ECO:0000256" key="2">
    <source>
        <dbReference type="ARBA" id="ARBA00009533"/>
    </source>
</evidence>
<dbReference type="PANTHER" id="PTHR45677">
    <property type="entry name" value="GLUTAMATE DECARBOXYLASE-RELATED"/>
    <property type="match status" value="1"/>
</dbReference>
<dbReference type="InterPro" id="IPR021115">
    <property type="entry name" value="Pyridoxal-P_BS"/>
</dbReference>
<keyword evidence="5 7" id="KW-0456">Lyase</keyword>
<dbReference type="GO" id="GO:0004058">
    <property type="term" value="F:aromatic-L-amino-acid decarboxylase activity"/>
    <property type="evidence" value="ECO:0007669"/>
    <property type="project" value="UniProtKB-ARBA"/>
</dbReference>
<keyword evidence="3" id="KW-0210">Decarboxylase</keyword>
<dbReference type="Gene3D" id="1.20.1650.10">
    <property type="entry name" value="PLP-dependent transferases"/>
    <property type="match status" value="1"/>
</dbReference>
<comment type="caution">
    <text evidence="8">The sequence shown here is derived from an EMBL/GenBank/DDBJ whole genome shotgun (WGS) entry which is preliminary data.</text>
</comment>
<dbReference type="PANTHER" id="PTHR45677:SF8">
    <property type="entry name" value="CYSTEINE SULFINIC ACID DECARBOXYLASE"/>
    <property type="match status" value="1"/>
</dbReference>
<dbReference type="STRING" id="157733.AB986_02980"/>
<dbReference type="PATRIC" id="fig|157733.3.peg.2811"/>
<sequence length="494" mass="55627">MNTTIKANPFDTTILNNGVGSRELRDQLLKATETLISSLQSSEHPYSGKAPEEVESEIRQLVTFREDQTSFSDVIDDLNKTVIDNSLFISNEKSIAHLHCPPLIPAVVGELLIGAMNQSLDSWDQSPSATFMDQEMIQWLTSQFGYSEASDGVFTSGGTQSNYMSVLLARDDYCKKQWDYDVKQSGLPAQFNRMRILCSESAHFTVKKSAAQLGLGENAVITVQTDENHRMSLSHLRSKIAEMKSEGLVPFLIVGTCGTTDFGSIDPIQELAVIAKEENIWLHIDAAFGGALILSHSHREKLNGIHQANSITVDFHKLFYQPISCGAFLLKNGKHFNLMNHVADYLNPEEDRDEGILNLVSKSTQTTRRFDSLKLYLSLKTIGTNLFARLIDSTFELATDVADYLSEQNDFEVLTKEPELNTVVFRYVSDQEINQVNRNIQQELYHSYAAIAKTTIDGKNYLKFTMLNPRTTLKDVIDIIDRIRVLGEKWRKHV</sequence>
<evidence type="ECO:0000256" key="3">
    <source>
        <dbReference type="ARBA" id="ARBA00022793"/>
    </source>
</evidence>
<evidence type="ECO:0000256" key="4">
    <source>
        <dbReference type="ARBA" id="ARBA00022898"/>
    </source>
</evidence>
<dbReference type="CDD" id="cd06450">
    <property type="entry name" value="DOPA_deC_like"/>
    <property type="match status" value="1"/>
</dbReference>
<dbReference type="InterPro" id="IPR015424">
    <property type="entry name" value="PyrdxlP-dep_Trfase"/>
</dbReference>
<dbReference type="SUPFAM" id="SSF53383">
    <property type="entry name" value="PLP-dependent transferases"/>
    <property type="match status" value="1"/>
</dbReference>
<evidence type="ECO:0000256" key="7">
    <source>
        <dbReference type="RuleBase" id="RU000382"/>
    </source>
</evidence>
<dbReference type="GO" id="GO:0005737">
    <property type="term" value="C:cytoplasm"/>
    <property type="evidence" value="ECO:0007669"/>
    <property type="project" value="TreeGrafter"/>
</dbReference>